<dbReference type="Proteomes" id="UP000078397">
    <property type="component" value="Unassembled WGS sequence"/>
</dbReference>
<dbReference type="RefSeq" id="XP_018138144.1">
    <property type="nucleotide sequence ID" value="XM_018288988.1"/>
</dbReference>
<dbReference type="KEGG" id="pchm:VFPPC_10661"/>
<evidence type="ECO:0000313" key="1">
    <source>
        <dbReference type="EMBL" id="OAQ60234.1"/>
    </source>
</evidence>
<reference evidence="1 2" key="1">
    <citation type="journal article" date="2016" name="PLoS Pathog.">
        <title>Biosynthesis of antibiotic leucinostatins in bio-control fungus Purpureocillium lilacinum and their inhibition on phytophthora revealed by genome mining.</title>
        <authorList>
            <person name="Wang G."/>
            <person name="Liu Z."/>
            <person name="Lin R."/>
            <person name="Li E."/>
            <person name="Mao Z."/>
            <person name="Ling J."/>
            <person name="Yang Y."/>
            <person name="Yin W.B."/>
            <person name="Xie B."/>
        </authorList>
    </citation>
    <scope>NUCLEOTIDE SEQUENCE [LARGE SCALE GENOMIC DNA]</scope>
    <source>
        <strain evidence="1">170</strain>
    </source>
</reference>
<dbReference type="AlphaFoldDB" id="A0A179F485"/>
<proteinExistence type="predicted"/>
<dbReference type="GeneID" id="28852982"/>
<protein>
    <submittedName>
        <fullName evidence="1">Uncharacterized protein</fullName>
    </submittedName>
</protein>
<dbReference type="OrthoDB" id="4867270at2759"/>
<sequence>MADAPDIAQLAQELANSVGGVDYDAKEVHQKRVALHQAMPQASVDELAAALNVLVERVSTWKLEDADGVAYAALTAGALIENGAPSRPLAEVLLAKIPVVLRAARAYADLCIKDLASQEEEEENPPDEEDIMMEVDSRSVTHSVFQAHLKHDRGSASALAMLQMWTLPTVAALSRDRELFVKATQDEGLRQLTRSLVDSPAHWLDVLLGAQLDAPWLALCPMEKRGFEIKMDGVVSNFDLHALAADALLDQGIPGERNPKDVIDFIRGNVPSRSTDTVSGTFQFYNWTAAGYDWSTSSHPAGAWVWGEGRPEDVPFFQGVRALIVGPQTIQRSWGAPRTFGGLRCDVTVVRELTADEYEAKMEAMRKALQPEE</sequence>
<gene>
    <name evidence="1" type="ORF">VFPPC_10661</name>
</gene>
<accession>A0A179F485</accession>
<evidence type="ECO:0000313" key="2">
    <source>
        <dbReference type="Proteomes" id="UP000078397"/>
    </source>
</evidence>
<keyword evidence="2" id="KW-1185">Reference proteome</keyword>
<comment type="caution">
    <text evidence="1">The sequence shown here is derived from an EMBL/GenBank/DDBJ whole genome shotgun (WGS) entry which is preliminary data.</text>
</comment>
<name>A0A179F485_METCM</name>
<dbReference type="EMBL" id="LSBJ02000009">
    <property type="protein sequence ID" value="OAQ60234.1"/>
    <property type="molecule type" value="Genomic_DNA"/>
</dbReference>
<organism evidence="1 2">
    <name type="scientific">Pochonia chlamydosporia 170</name>
    <dbReference type="NCBI Taxonomy" id="1380566"/>
    <lineage>
        <taxon>Eukaryota</taxon>
        <taxon>Fungi</taxon>
        <taxon>Dikarya</taxon>
        <taxon>Ascomycota</taxon>
        <taxon>Pezizomycotina</taxon>
        <taxon>Sordariomycetes</taxon>
        <taxon>Hypocreomycetidae</taxon>
        <taxon>Hypocreales</taxon>
        <taxon>Clavicipitaceae</taxon>
        <taxon>Pochonia</taxon>
    </lineage>
</organism>